<reference evidence="2 3" key="1">
    <citation type="submission" date="2018-11" db="EMBL/GenBank/DDBJ databases">
        <title>The draft genome sequence of Amphritea balenae JAMM 1525T.</title>
        <authorList>
            <person name="Fang Z."/>
            <person name="Zhang Y."/>
            <person name="Han X."/>
        </authorList>
    </citation>
    <scope>NUCLEOTIDE SEQUENCE [LARGE SCALE GENOMIC DNA]</scope>
    <source>
        <strain evidence="2 3">JAMM 1525</strain>
    </source>
</reference>
<feature type="transmembrane region" description="Helical" evidence="1">
    <location>
        <begin position="37"/>
        <end position="57"/>
    </location>
</feature>
<dbReference type="AlphaFoldDB" id="A0A3P1SRX5"/>
<gene>
    <name evidence="2" type="ORF">EHS89_11175</name>
</gene>
<name>A0A3P1SRX5_9GAMM</name>
<evidence type="ECO:0000313" key="2">
    <source>
        <dbReference type="EMBL" id="RRC99395.1"/>
    </source>
</evidence>
<organism evidence="2 3">
    <name type="scientific">Amphritea balenae</name>
    <dbReference type="NCBI Taxonomy" id="452629"/>
    <lineage>
        <taxon>Bacteria</taxon>
        <taxon>Pseudomonadati</taxon>
        <taxon>Pseudomonadota</taxon>
        <taxon>Gammaproteobacteria</taxon>
        <taxon>Oceanospirillales</taxon>
        <taxon>Oceanospirillaceae</taxon>
        <taxon>Amphritea</taxon>
    </lineage>
</organism>
<feature type="transmembrane region" description="Helical" evidence="1">
    <location>
        <begin position="12"/>
        <end position="30"/>
    </location>
</feature>
<feature type="transmembrane region" description="Helical" evidence="1">
    <location>
        <begin position="254"/>
        <end position="274"/>
    </location>
</feature>
<keyword evidence="3" id="KW-1185">Reference proteome</keyword>
<accession>A0A3P1SRX5</accession>
<keyword evidence="1" id="KW-0472">Membrane</keyword>
<feature type="transmembrane region" description="Helical" evidence="1">
    <location>
        <begin position="93"/>
        <end position="111"/>
    </location>
</feature>
<feature type="transmembrane region" description="Helical" evidence="1">
    <location>
        <begin position="69"/>
        <end position="86"/>
    </location>
</feature>
<sequence length="282" mass="29722">MENLLNNPMLQSSLLPLLISLIVAGVVGFSSAKGQRFAAIAVAISALATIIVISGLSFPPKATSQKLPYLIMAGAIIGLLVDALNIKGWSYKLVSLIIPLGMVGWLFGARFNSMDLVGGFYLIVITLLAILTLWQGDNQRNRIDSGLKLLFISGGLGAILLIGSSAMLAQTAFGLMAAIGGLLLWNWPKFRFNIGASILFPIVAILSAMAAQGLFFTKASGIALLLLMPLLLIDLIMPRIPLLNRAATPMTRALSLGAIGVMILPVAIGSALLLTETSGYGY</sequence>
<comment type="caution">
    <text evidence="2">The sequence shown here is derived from an EMBL/GenBank/DDBJ whole genome shotgun (WGS) entry which is preliminary data.</text>
</comment>
<feature type="transmembrane region" description="Helical" evidence="1">
    <location>
        <begin position="194"/>
        <end position="216"/>
    </location>
</feature>
<keyword evidence="1" id="KW-0812">Transmembrane</keyword>
<dbReference type="OrthoDB" id="6089170at2"/>
<feature type="transmembrane region" description="Helical" evidence="1">
    <location>
        <begin position="222"/>
        <end position="242"/>
    </location>
</feature>
<dbReference type="RefSeq" id="WP_124926233.1">
    <property type="nucleotide sequence ID" value="NZ_BMOH01000004.1"/>
</dbReference>
<dbReference type="Proteomes" id="UP000267535">
    <property type="component" value="Unassembled WGS sequence"/>
</dbReference>
<feature type="transmembrane region" description="Helical" evidence="1">
    <location>
        <begin position="146"/>
        <end position="162"/>
    </location>
</feature>
<keyword evidence="1" id="KW-1133">Transmembrane helix</keyword>
<proteinExistence type="predicted"/>
<feature type="transmembrane region" description="Helical" evidence="1">
    <location>
        <begin position="168"/>
        <end position="187"/>
    </location>
</feature>
<feature type="transmembrane region" description="Helical" evidence="1">
    <location>
        <begin position="117"/>
        <end position="134"/>
    </location>
</feature>
<evidence type="ECO:0000256" key="1">
    <source>
        <dbReference type="SAM" id="Phobius"/>
    </source>
</evidence>
<evidence type="ECO:0000313" key="3">
    <source>
        <dbReference type="Proteomes" id="UP000267535"/>
    </source>
</evidence>
<protein>
    <submittedName>
        <fullName evidence="2">Uncharacterized protein</fullName>
    </submittedName>
</protein>
<dbReference type="EMBL" id="RQXV01000005">
    <property type="protein sequence ID" value="RRC99395.1"/>
    <property type="molecule type" value="Genomic_DNA"/>
</dbReference>